<dbReference type="PIRSF" id="PIRSF021603">
    <property type="entry name" value="UCP21603_acetyltransf"/>
    <property type="match status" value="1"/>
</dbReference>
<name>A0ABP4RM83_9ACTN</name>
<evidence type="ECO:0000313" key="2">
    <source>
        <dbReference type="EMBL" id="GAA1653139.1"/>
    </source>
</evidence>
<keyword evidence="3" id="KW-1185">Reference proteome</keyword>
<organism evidence="2 3">
    <name type="scientific">Kribbella alba</name>
    <dbReference type="NCBI Taxonomy" id="190197"/>
    <lineage>
        <taxon>Bacteria</taxon>
        <taxon>Bacillati</taxon>
        <taxon>Actinomycetota</taxon>
        <taxon>Actinomycetes</taxon>
        <taxon>Propionibacteriales</taxon>
        <taxon>Kribbellaceae</taxon>
        <taxon>Kribbella</taxon>
    </lineage>
</organism>
<comment type="caution">
    <text evidence="2">The sequence shown here is derived from an EMBL/GenBank/DDBJ whole genome shotgun (WGS) entry which is preliminary data.</text>
</comment>
<sequence>MGVRVLGPRDLSAARAVIARDPVINVFVDSLVQASGLDPRRGAEVWGYVEKGELEALCHAGGNMVPVGADEAALRAFAAYALRRGRNCFQILGPARAVDLLWTALEPHWGPAREVRAEQPFMVIDGPPAIAPDPLVRPVEPVELSILYPACVAMYTEEVGVPPQTGPDGTFYRSRVAELIRANRAFARIEDGKVVFKAEIGSVGTGVCQIQGVWVDPSRRGEGLAAPGMAAVVELARQITPVVTLYVNAFNTPARAAYERVGFRTIETFATILF</sequence>
<dbReference type="PANTHER" id="PTHR43072:SF54">
    <property type="entry name" value="GCN5-RELATED N-ACETYLTRANSFERASE"/>
    <property type="match status" value="1"/>
</dbReference>
<dbReference type="InterPro" id="IPR000182">
    <property type="entry name" value="GNAT_dom"/>
</dbReference>
<dbReference type="InterPro" id="IPR016794">
    <property type="entry name" value="UCP21603_acetyltransf"/>
</dbReference>
<evidence type="ECO:0000313" key="3">
    <source>
        <dbReference type="Proteomes" id="UP001501319"/>
    </source>
</evidence>
<accession>A0ABP4RM83</accession>
<dbReference type="InterPro" id="IPR016181">
    <property type="entry name" value="Acyl_CoA_acyltransferase"/>
</dbReference>
<proteinExistence type="predicted"/>
<reference evidence="3" key="1">
    <citation type="journal article" date="2019" name="Int. J. Syst. Evol. Microbiol.">
        <title>The Global Catalogue of Microorganisms (GCM) 10K type strain sequencing project: providing services to taxonomists for standard genome sequencing and annotation.</title>
        <authorList>
            <consortium name="The Broad Institute Genomics Platform"/>
            <consortium name="The Broad Institute Genome Sequencing Center for Infectious Disease"/>
            <person name="Wu L."/>
            <person name="Ma J."/>
        </authorList>
    </citation>
    <scope>NUCLEOTIDE SEQUENCE [LARGE SCALE GENOMIC DNA]</scope>
    <source>
        <strain evidence="3">JCM 14306</strain>
    </source>
</reference>
<dbReference type="EMBL" id="BAAANE010000009">
    <property type="protein sequence ID" value="GAA1653139.1"/>
    <property type="molecule type" value="Genomic_DNA"/>
</dbReference>
<feature type="domain" description="N-acetyltransferase" evidence="1">
    <location>
        <begin position="134"/>
        <end position="274"/>
    </location>
</feature>
<dbReference type="Pfam" id="PF00583">
    <property type="entry name" value="Acetyltransf_1"/>
    <property type="match status" value="1"/>
</dbReference>
<dbReference type="SUPFAM" id="SSF55729">
    <property type="entry name" value="Acyl-CoA N-acyltransferases (Nat)"/>
    <property type="match status" value="1"/>
</dbReference>
<protein>
    <submittedName>
        <fullName evidence="2">GNAT family N-acetyltransferase</fullName>
    </submittedName>
</protein>
<dbReference type="Gene3D" id="3.40.630.30">
    <property type="match status" value="1"/>
</dbReference>
<dbReference type="PANTHER" id="PTHR43072">
    <property type="entry name" value="N-ACETYLTRANSFERASE"/>
    <property type="match status" value="1"/>
</dbReference>
<gene>
    <name evidence="2" type="ORF">GCM10009744_51450</name>
</gene>
<dbReference type="Pfam" id="PF13312">
    <property type="entry name" value="DUF4081"/>
    <property type="match status" value="1"/>
</dbReference>
<dbReference type="Proteomes" id="UP001501319">
    <property type="component" value="Unassembled WGS sequence"/>
</dbReference>
<dbReference type="InterPro" id="IPR025289">
    <property type="entry name" value="DUF4081"/>
</dbReference>
<dbReference type="RefSeq" id="WP_344114633.1">
    <property type="nucleotide sequence ID" value="NZ_BAAANE010000009.1"/>
</dbReference>
<dbReference type="PROSITE" id="PS51186">
    <property type="entry name" value="GNAT"/>
    <property type="match status" value="1"/>
</dbReference>
<evidence type="ECO:0000259" key="1">
    <source>
        <dbReference type="PROSITE" id="PS51186"/>
    </source>
</evidence>